<proteinExistence type="predicted"/>
<accession>A0A1X7TEQ4</accession>
<name>A0A1X7TEQ4_AMPQE</name>
<organism evidence="1">
    <name type="scientific">Amphimedon queenslandica</name>
    <name type="common">Sponge</name>
    <dbReference type="NCBI Taxonomy" id="400682"/>
    <lineage>
        <taxon>Eukaryota</taxon>
        <taxon>Metazoa</taxon>
        <taxon>Porifera</taxon>
        <taxon>Demospongiae</taxon>
        <taxon>Heteroscleromorpha</taxon>
        <taxon>Haplosclerida</taxon>
        <taxon>Niphatidae</taxon>
        <taxon>Amphimedon</taxon>
    </lineage>
</organism>
<reference evidence="1" key="1">
    <citation type="submission" date="2017-05" db="UniProtKB">
        <authorList>
            <consortium name="EnsemblMetazoa"/>
        </authorList>
    </citation>
    <scope>IDENTIFICATION</scope>
</reference>
<dbReference type="OrthoDB" id="10042665at2759"/>
<dbReference type="InParanoid" id="A0A1X7TEQ4"/>
<protein>
    <submittedName>
        <fullName evidence="1">Uncharacterized protein</fullName>
    </submittedName>
</protein>
<dbReference type="EnsemblMetazoa" id="Aqu2.1.13114_001">
    <property type="protein sequence ID" value="Aqu2.1.13114_001"/>
    <property type="gene ID" value="Aqu2.1.13114"/>
</dbReference>
<sequence length="160" mass="19045">MAGSSPPKKLLIEACTERLRKWLSERWRNSYNIRSIEIEESFIFSPYLFSENDLSVFGFRQDPEQNQEYNKGVFDGIGVYYWGQMKYKTKLRSFVEAFQSEILRTLRGLVQVFKKIMSECYNGETKPRYLQLCERLKQSTNEEEAMHLIFMYNAGVRFVK</sequence>
<dbReference type="AlphaFoldDB" id="A0A1X7TEQ4"/>
<evidence type="ECO:0000313" key="1">
    <source>
        <dbReference type="EnsemblMetazoa" id="Aqu2.1.13114_001"/>
    </source>
</evidence>